<dbReference type="STRING" id="568816.Acin_1923"/>
<keyword evidence="3" id="KW-1185">Reference proteome</keyword>
<reference evidence="2 3" key="1">
    <citation type="journal article" date="2011" name="J. Bacteriol.">
        <title>Complete genome sequence of Acidaminococcus intestini RYC-MR95, a Gram-negative bacterium from the phylum Firmicutes.</title>
        <authorList>
            <person name="D'Auria G."/>
            <person name="Galan J.C."/>
            <person name="Rodriguez-Alcayna M."/>
            <person name="Moya A."/>
            <person name="Baquero F."/>
            <person name="Latorre A."/>
        </authorList>
    </citation>
    <scope>NUCLEOTIDE SEQUENCE [LARGE SCALE GENOMIC DNA]</scope>
    <source>
        <strain evidence="2 3">RyC-MR95</strain>
    </source>
</reference>
<dbReference type="HOGENOM" id="CLU_1764017_0_0_9"/>
<dbReference type="AlphaFoldDB" id="G4Q4E7"/>
<evidence type="ECO:0000313" key="3">
    <source>
        <dbReference type="Proteomes" id="UP000007093"/>
    </source>
</evidence>
<accession>G4Q4E7</accession>
<dbReference type="InParanoid" id="G4Q4E7"/>
<evidence type="ECO:0000259" key="1">
    <source>
        <dbReference type="Pfam" id="PF24753"/>
    </source>
</evidence>
<gene>
    <name evidence="2" type="ordered locus">Acin_1923</name>
</gene>
<dbReference type="Pfam" id="PF24753">
    <property type="entry name" value="DUF7698"/>
    <property type="match status" value="1"/>
</dbReference>
<evidence type="ECO:0000313" key="2">
    <source>
        <dbReference type="EMBL" id="AEQ23132.1"/>
    </source>
</evidence>
<dbReference type="InterPro" id="IPR056115">
    <property type="entry name" value="DUF7698"/>
</dbReference>
<protein>
    <recommendedName>
        <fullName evidence="1">DUF7698 domain-containing protein</fullName>
    </recommendedName>
</protein>
<organism evidence="2 3">
    <name type="scientific">Acidaminococcus intestini (strain RyC-MR95)</name>
    <dbReference type="NCBI Taxonomy" id="568816"/>
    <lineage>
        <taxon>Bacteria</taxon>
        <taxon>Bacillati</taxon>
        <taxon>Bacillota</taxon>
        <taxon>Negativicutes</taxon>
        <taxon>Acidaminococcales</taxon>
        <taxon>Acidaminococcaceae</taxon>
        <taxon>Acidaminococcus</taxon>
    </lineage>
</organism>
<dbReference type="eggNOG" id="ENOG5032ZN0">
    <property type="taxonomic scope" value="Bacteria"/>
</dbReference>
<dbReference type="PATRIC" id="fig|568816.4.peg.1863"/>
<sequence length="163" mass="18896">MYMPKGKAHNHKEENKMTKMEMMEKLYGRSEELEKKFDAAEKVGDAQTMQACRDAYQELVKEVQAEGEDFGNMMRLYSDMKKHGNSLLDLSGTYQEPEKILKVFREFGVKEFTFSSTWSSAVQVAWQFTQLGCKLKGMTEIYGSGQKFMSNEYERIPAFLFSL</sequence>
<name>G4Q4E7_ACIIR</name>
<feature type="domain" description="DUF7698" evidence="1">
    <location>
        <begin position="72"/>
        <end position="160"/>
    </location>
</feature>
<dbReference type="KEGG" id="ain:Acin_1923"/>
<proteinExistence type="predicted"/>
<dbReference type="EMBL" id="CP003058">
    <property type="protein sequence ID" value="AEQ23132.1"/>
    <property type="molecule type" value="Genomic_DNA"/>
</dbReference>
<dbReference type="Proteomes" id="UP000007093">
    <property type="component" value="Chromosome"/>
</dbReference>